<dbReference type="InterPro" id="IPR025275">
    <property type="entry name" value="DUF4015"/>
</dbReference>
<feature type="signal peptide" evidence="2">
    <location>
        <begin position="1"/>
        <end position="22"/>
    </location>
</feature>
<evidence type="ECO:0000256" key="2">
    <source>
        <dbReference type="SAM" id="SignalP"/>
    </source>
</evidence>
<evidence type="ECO:0000256" key="1">
    <source>
        <dbReference type="SAM" id="MobiDB-lite"/>
    </source>
</evidence>
<dbReference type="InterPro" id="IPR017853">
    <property type="entry name" value="GH"/>
</dbReference>
<feature type="compositionally biased region" description="Basic and acidic residues" evidence="1">
    <location>
        <begin position="66"/>
        <end position="86"/>
    </location>
</feature>
<protein>
    <submittedName>
        <fullName evidence="4">Bacterial SH3 domain protein</fullName>
    </submittedName>
</protein>
<dbReference type="STRING" id="1121338.CLTEP_20900"/>
<dbReference type="PROSITE" id="PS51781">
    <property type="entry name" value="SH3B"/>
    <property type="match status" value="1"/>
</dbReference>
<evidence type="ECO:0000313" key="4">
    <source>
        <dbReference type="EMBL" id="KYH33992.1"/>
    </source>
</evidence>
<dbReference type="InterPro" id="IPR003646">
    <property type="entry name" value="SH3-like_bac-type"/>
</dbReference>
<gene>
    <name evidence="4" type="ORF">CLTEP_20900</name>
</gene>
<dbReference type="Proteomes" id="UP000075531">
    <property type="component" value="Unassembled WGS sequence"/>
</dbReference>
<organism evidence="4 5">
    <name type="scientific">Clostridium tepidiprofundi DSM 19306</name>
    <dbReference type="NCBI Taxonomy" id="1121338"/>
    <lineage>
        <taxon>Bacteria</taxon>
        <taxon>Bacillati</taxon>
        <taxon>Bacillota</taxon>
        <taxon>Clostridia</taxon>
        <taxon>Eubacteriales</taxon>
        <taxon>Clostridiaceae</taxon>
        <taxon>Clostridium</taxon>
    </lineage>
</organism>
<reference evidence="4 5" key="1">
    <citation type="submission" date="2016-02" db="EMBL/GenBank/DDBJ databases">
        <title>Genome sequence of Clostridium tepidiprofundi DSM 19306.</title>
        <authorList>
            <person name="Poehlein A."/>
            <person name="Daniel R."/>
        </authorList>
    </citation>
    <scope>NUCLEOTIDE SEQUENCE [LARGE SCALE GENOMIC DNA]</scope>
    <source>
        <strain evidence="4 5">DSM 19306</strain>
    </source>
</reference>
<accession>A0A151B2K0</accession>
<dbReference type="SUPFAM" id="SSF51445">
    <property type="entry name" value="(Trans)glycosidases"/>
    <property type="match status" value="1"/>
</dbReference>
<keyword evidence="5" id="KW-1185">Reference proteome</keyword>
<dbReference type="Gene3D" id="2.30.30.40">
    <property type="entry name" value="SH3 Domains"/>
    <property type="match status" value="1"/>
</dbReference>
<dbReference type="PATRIC" id="fig|1121338.3.peg.2182"/>
<dbReference type="Pfam" id="PF13200">
    <property type="entry name" value="DUF4015"/>
    <property type="match status" value="1"/>
</dbReference>
<name>A0A151B2K0_9CLOT</name>
<dbReference type="PROSITE" id="PS51257">
    <property type="entry name" value="PROKAR_LIPOPROTEIN"/>
    <property type="match status" value="1"/>
</dbReference>
<keyword evidence="2" id="KW-0732">Signal</keyword>
<dbReference type="RefSeq" id="WP_084364871.1">
    <property type="nucleotide sequence ID" value="NZ_LTBA01000030.1"/>
</dbReference>
<comment type="caution">
    <text evidence="4">The sequence shown here is derived from an EMBL/GenBank/DDBJ whole genome shotgun (WGS) entry which is preliminary data.</text>
</comment>
<dbReference type="Pfam" id="PF08239">
    <property type="entry name" value="SH3_3"/>
    <property type="match status" value="1"/>
</dbReference>
<feature type="region of interest" description="Disordered" evidence="1">
    <location>
        <begin position="37"/>
        <end position="91"/>
    </location>
</feature>
<feature type="compositionally biased region" description="Polar residues" evidence="1">
    <location>
        <begin position="39"/>
        <end position="51"/>
    </location>
</feature>
<sequence>MTINKKLVAIVSTIFLSVSITACSTQKEALHQDKKILSQGATKNGENNTSKENADNKTDTQTGNDIKNDTELDDKTKTETETKTETNTETGKQSQTIVYINASKLRVRKEPTTTSKIITELPRGTKVKVIAEKSDAKKTKWLNITLADKVNDTNSIETGWVSSEYTVDNLSDLTRDDFSDLDFTAQNKVAEYEDNPRVQVKGIYVSAYSAASHIDDFIALAKKTGINAFVIDVKGDIGNMLFPTKAAEKYSPLANKRAVIKDINAFMKKLKDNNIYAIARIVSFKDPLYIKAHPNRAIVYRKNGRPFCNADGLMWATAYDRQLWEYNVAVAKEAAEVGFNEIQFDYVRFPASNGGKMDKLLDYRNTRKESKAKAIQEYLKYAYSQLSKKHVYIAADVYGLVGSVNDDMGLGQYWEGISNVVDYICPMMYPSHYGKGSYGLNIPDAHPYETVYHCTKDSVNKNNSIPTPAIVRPWIQDFTASWVRGHIHYGEKEVKAQIKALKDNGVNEFLLWNASNKYSVSSVK</sequence>
<dbReference type="AlphaFoldDB" id="A0A151B2K0"/>
<evidence type="ECO:0000259" key="3">
    <source>
        <dbReference type="PROSITE" id="PS51781"/>
    </source>
</evidence>
<dbReference type="OrthoDB" id="9774125at2"/>
<feature type="chain" id="PRO_5039668872" evidence="2">
    <location>
        <begin position="23"/>
        <end position="524"/>
    </location>
</feature>
<proteinExistence type="predicted"/>
<dbReference type="SMART" id="SM00287">
    <property type="entry name" value="SH3b"/>
    <property type="match status" value="1"/>
</dbReference>
<evidence type="ECO:0000313" key="5">
    <source>
        <dbReference type="Proteomes" id="UP000075531"/>
    </source>
</evidence>
<dbReference type="EMBL" id="LTBA01000030">
    <property type="protein sequence ID" value="KYH33992.1"/>
    <property type="molecule type" value="Genomic_DNA"/>
</dbReference>
<feature type="domain" description="SH3b" evidence="3">
    <location>
        <begin position="92"/>
        <end position="170"/>
    </location>
</feature>